<dbReference type="InterPro" id="IPR029063">
    <property type="entry name" value="SAM-dependent_MTases_sf"/>
</dbReference>
<dbReference type="InterPro" id="IPR000682">
    <property type="entry name" value="PCMT"/>
</dbReference>
<evidence type="ECO:0000256" key="2">
    <source>
        <dbReference type="ARBA" id="ARBA00013346"/>
    </source>
</evidence>
<dbReference type="PANTHER" id="PTHR11579:SF18">
    <property type="entry name" value="PROTEIN-L-ISOASPARTATE O-METHYLTRANSFERASE"/>
    <property type="match status" value="1"/>
</dbReference>
<evidence type="ECO:0000256" key="3">
    <source>
        <dbReference type="ARBA" id="ARBA00030757"/>
    </source>
</evidence>
<protein>
    <recommendedName>
        <fullName evidence="2">Protein-L-isoaspartate O-methyltransferase</fullName>
    </recommendedName>
    <alternativeName>
        <fullName evidence="3">Protein L-isoaspartyl methyltransferase</fullName>
    </alternativeName>
</protein>
<keyword evidence="5" id="KW-1185">Reference proteome</keyword>
<accession>A0A348FYZ1</accession>
<gene>
    <name evidence="4" type="ORF">BLTE_12090</name>
</gene>
<sequence length="219" mass="22901">MIDFVTLRRNMVNGQVRTNGVTDPALIAALMEIPREAFVPESQRALAYRDDDLPIGGEGPRYLLEPLTLARMIQALNLQPGERVLDVGCGSGYAAALLARLAQSVVALEADPVLSGEAARLLDRLAAGNATVAAGPLAAGWPKAGPFDAILVEGAVEDVPQALFGQLKDNGRLIAVVGCGGSGRAVLYRALGRTISSQALFNAAIPALPGFEKPKGFVF</sequence>
<dbReference type="OrthoDB" id="9798496at2"/>
<comment type="similarity">
    <text evidence="1">Belongs to the methyltransferase superfamily. L-isoaspartyl/D-aspartyl protein methyltransferase family.</text>
</comment>
<name>A0A348FYZ1_9HYPH</name>
<organism evidence="4 5">
    <name type="scientific">Blastochloris tepida</name>
    <dbReference type="NCBI Taxonomy" id="2233851"/>
    <lineage>
        <taxon>Bacteria</taxon>
        <taxon>Pseudomonadati</taxon>
        <taxon>Pseudomonadota</taxon>
        <taxon>Alphaproteobacteria</taxon>
        <taxon>Hyphomicrobiales</taxon>
        <taxon>Blastochloridaceae</taxon>
        <taxon>Blastochloris</taxon>
    </lineage>
</organism>
<keyword evidence="4" id="KW-0489">Methyltransferase</keyword>
<dbReference type="AlphaFoldDB" id="A0A348FYZ1"/>
<dbReference type="GO" id="GO:0004719">
    <property type="term" value="F:protein-L-isoaspartate (D-aspartate) O-methyltransferase activity"/>
    <property type="evidence" value="ECO:0007669"/>
    <property type="project" value="InterPro"/>
</dbReference>
<dbReference type="SUPFAM" id="SSF53335">
    <property type="entry name" value="S-adenosyl-L-methionine-dependent methyltransferases"/>
    <property type="match status" value="1"/>
</dbReference>
<proteinExistence type="inferred from homology"/>
<dbReference type="GO" id="GO:0032259">
    <property type="term" value="P:methylation"/>
    <property type="evidence" value="ECO:0007669"/>
    <property type="project" value="UniProtKB-KW"/>
</dbReference>
<evidence type="ECO:0000313" key="4">
    <source>
        <dbReference type="EMBL" id="BBF92524.1"/>
    </source>
</evidence>
<dbReference type="GO" id="GO:0005737">
    <property type="term" value="C:cytoplasm"/>
    <property type="evidence" value="ECO:0007669"/>
    <property type="project" value="TreeGrafter"/>
</dbReference>
<dbReference type="Proteomes" id="UP000266934">
    <property type="component" value="Chromosome"/>
</dbReference>
<dbReference type="Pfam" id="PF01135">
    <property type="entry name" value="PCMT"/>
    <property type="match status" value="1"/>
</dbReference>
<reference evidence="4 5" key="1">
    <citation type="submission" date="2018-08" db="EMBL/GenBank/DDBJ databases">
        <title>Complete genome sequencing of Blastochloris tepida GI.</title>
        <authorList>
            <person name="Tsukatani Y."/>
            <person name="Mori H."/>
        </authorList>
    </citation>
    <scope>NUCLEOTIDE SEQUENCE [LARGE SCALE GENOMIC DNA]</scope>
    <source>
        <strain evidence="4 5">GI</strain>
    </source>
</reference>
<keyword evidence="4" id="KW-0808">Transferase</keyword>
<evidence type="ECO:0000256" key="1">
    <source>
        <dbReference type="ARBA" id="ARBA00005369"/>
    </source>
</evidence>
<dbReference type="EMBL" id="AP018907">
    <property type="protein sequence ID" value="BBF92524.1"/>
    <property type="molecule type" value="Genomic_DNA"/>
</dbReference>
<dbReference type="PANTHER" id="PTHR11579">
    <property type="entry name" value="PROTEIN-L-ISOASPARTATE O-METHYLTRANSFERASE"/>
    <property type="match status" value="1"/>
</dbReference>
<dbReference type="CDD" id="cd02440">
    <property type="entry name" value="AdoMet_MTases"/>
    <property type="match status" value="1"/>
</dbReference>
<evidence type="ECO:0000313" key="5">
    <source>
        <dbReference type="Proteomes" id="UP000266934"/>
    </source>
</evidence>
<dbReference type="KEGG" id="blag:BLTE_12090"/>
<dbReference type="Gene3D" id="3.40.50.150">
    <property type="entry name" value="Vaccinia Virus protein VP39"/>
    <property type="match status" value="1"/>
</dbReference>